<protein>
    <submittedName>
        <fullName evidence="2">Uncharacterized protein</fullName>
    </submittedName>
</protein>
<accession>L7L8Q4</accession>
<keyword evidence="3" id="KW-1185">Reference proteome</keyword>
<name>L7L8Q4_9ACTN</name>
<sequence>MDSPRPESPAAPALLGMVGAWVGVFAGAAVTALVWKYPLLMVGNEGGSLDAALVALLTVLLWLVLASMGLGLVVAAGVIAVLVG</sequence>
<dbReference type="EMBL" id="BANT01000016">
    <property type="protein sequence ID" value="GAC57126.1"/>
    <property type="molecule type" value="Genomic_DNA"/>
</dbReference>
<dbReference type="Proteomes" id="UP000053405">
    <property type="component" value="Unassembled WGS sequence"/>
</dbReference>
<evidence type="ECO:0000256" key="1">
    <source>
        <dbReference type="SAM" id="Phobius"/>
    </source>
</evidence>
<dbReference type="AlphaFoldDB" id="L7L8Q4"/>
<evidence type="ECO:0000313" key="3">
    <source>
        <dbReference type="Proteomes" id="UP000053405"/>
    </source>
</evidence>
<keyword evidence="1" id="KW-0812">Transmembrane</keyword>
<organism evidence="2 3">
    <name type="scientific">Gordonia hirsuta DSM 44140 = NBRC 16056</name>
    <dbReference type="NCBI Taxonomy" id="1121927"/>
    <lineage>
        <taxon>Bacteria</taxon>
        <taxon>Bacillati</taxon>
        <taxon>Actinomycetota</taxon>
        <taxon>Actinomycetes</taxon>
        <taxon>Mycobacteriales</taxon>
        <taxon>Gordoniaceae</taxon>
        <taxon>Gordonia</taxon>
    </lineage>
</organism>
<keyword evidence="1" id="KW-1133">Transmembrane helix</keyword>
<feature type="transmembrane region" description="Helical" evidence="1">
    <location>
        <begin position="55"/>
        <end position="83"/>
    </location>
</feature>
<comment type="caution">
    <text evidence="2">The sequence shown here is derived from an EMBL/GenBank/DDBJ whole genome shotgun (WGS) entry which is preliminary data.</text>
</comment>
<reference evidence="2 3" key="1">
    <citation type="submission" date="2012-12" db="EMBL/GenBank/DDBJ databases">
        <title>Whole genome shotgun sequence of Gordonia hirsuta NBRC 16056.</title>
        <authorList>
            <person name="Isaki-Nakamura S."/>
            <person name="Hosoyama A."/>
            <person name="Tsuchikane K."/>
            <person name="Katsumata H."/>
            <person name="Baba S."/>
            <person name="Yamazaki S."/>
            <person name="Fujita N."/>
        </authorList>
    </citation>
    <scope>NUCLEOTIDE SEQUENCE [LARGE SCALE GENOMIC DNA]</scope>
    <source>
        <strain evidence="2 3">NBRC 16056</strain>
    </source>
</reference>
<dbReference type="RefSeq" id="WP_005938660.1">
    <property type="nucleotide sequence ID" value="NZ_ATVK01000047.1"/>
</dbReference>
<proteinExistence type="predicted"/>
<feature type="transmembrane region" description="Helical" evidence="1">
    <location>
        <begin position="12"/>
        <end position="35"/>
    </location>
</feature>
<evidence type="ECO:0000313" key="2">
    <source>
        <dbReference type="EMBL" id="GAC57126.1"/>
    </source>
</evidence>
<gene>
    <name evidence="2" type="ORF">GOHSU_16_00840</name>
</gene>
<keyword evidence="1" id="KW-0472">Membrane</keyword>